<proteinExistence type="predicted"/>
<keyword evidence="2" id="KW-1185">Reference proteome</keyword>
<dbReference type="EMBL" id="VUKU01012395">
    <property type="protein sequence ID" value="KAF1435706.1"/>
    <property type="molecule type" value="Genomic_DNA"/>
</dbReference>
<evidence type="ECO:0000313" key="1">
    <source>
        <dbReference type="EMBL" id="KAF1435706.1"/>
    </source>
</evidence>
<comment type="caution">
    <text evidence="1">The sequence shown here is derived from an EMBL/GenBank/DDBJ whole genome shotgun (WGS) entry which is preliminary data.</text>
</comment>
<protein>
    <submittedName>
        <fullName evidence="1">Uncharacterized protein</fullName>
    </submittedName>
</protein>
<organism evidence="1 2">
    <name type="scientific">Spheniscus mendiculus</name>
    <name type="common">Galapagos penguin</name>
    <dbReference type="NCBI Taxonomy" id="156760"/>
    <lineage>
        <taxon>Eukaryota</taxon>
        <taxon>Metazoa</taxon>
        <taxon>Chordata</taxon>
        <taxon>Craniata</taxon>
        <taxon>Vertebrata</taxon>
        <taxon>Euteleostomi</taxon>
        <taxon>Archelosauria</taxon>
        <taxon>Archosauria</taxon>
        <taxon>Dinosauria</taxon>
        <taxon>Saurischia</taxon>
        <taxon>Theropoda</taxon>
        <taxon>Coelurosauria</taxon>
        <taxon>Aves</taxon>
        <taxon>Neognathae</taxon>
        <taxon>Neoaves</taxon>
        <taxon>Aequornithes</taxon>
        <taxon>Sphenisciformes</taxon>
        <taxon>Spheniscidae</taxon>
        <taxon>Spheniscus</taxon>
    </lineage>
</organism>
<name>A0A8J4IFS2_SPHME</name>
<sequence length="72" mass="7791">EPVRQPHVDARILHWEQGRCNLSLVCTVAGASNVSYNWSCTGGPPGALEHQPWLHLQVHGDADPTVCCCNAS</sequence>
<reference evidence="1 2" key="1">
    <citation type="journal article" date="2019" name="Gigascience">
        <title>High-coverage genomes to elucidate the evolution of penguins.</title>
        <authorList>
            <person name="Pan H."/>
            <person name="Cole T.L."/>
            <person name="Bi X."/>
            <person name="Fang M."/>
            <person name="Zhou C."/>
            <person name="Yang Z."/>
            <person name="Ksepka D.T."/>
            <person name="Hart T."/>
            <person name="Bouzat J.L."/>
            <person name="Argilla L.S."/>
            <person name="Bertelsen M.F."/>
            <person name="Boersma P.D."/>
            <person name="Bost C.A."/>
            <person name="Cherel Y."/>
            <person name="Dann P."/>
            <person name="Fiddaman S.R."/>
            <person name="Howard P."/>
            <person name="Labuschagne K."/>
            <person name="Mattern T."/>
            <person name="Miller G."/>
            <person name="Parker P."/>
            <person name="Phillips R.A."/>
            <person name="Quillfeldt P."/>
            <person name="Ryan P.G."/>
            <person name="Taylor H."/>
            <person name="Thompson D.R."/>
            <person name="Young M.J."/>
            <person name="Ellegaard M.R."/>
            <person name="Gilbert M.T.P."/>
            <person name="Sinding M.S."/>
            <person name="Pacheco G."/>
            <person name="Shepherd L.D."/>
            <person name="Tennyson A.J.D."/>
            <person name="Grosser S."/>
            <person name="Kay E."/>
            <person name="Nupen L.J."/>
            <person name="Ellenberg U."/>
            <person name="Houston D.M."/>
            <person name="Reeve A.H."/>
            <person name="Johnson K."/>
            <person name="Masello J.F."/>
            <person name="Stracke T."/>
            <person name="McKinlay B."/>
            <person name="Borboroglu P.G."/>
            <person name="Zhang D.X."/>
            <person name="Zhang G."/>
        </authorList>
    </citation>
    <scope>NUCLEOTIDE SEQUENCE [LARGE SCALE GENOMIC DNA]</scope>
    <source>
        <strain evidence="1">GAPE 212</strain>
    </source>
</reference>
<evidence type="ECO:0000313" key="2">
    <source>
        <dbReference type="Proteomes" id="UP000785099"/>
    </source>
</evidence>
<gene>
    <name evidence="1" type="ORF">FQV24_0003088</name>
</gene>
<feature type="non-terminal residue" evidence="1">
    <location>
        <position position="1"/>
    </location>
</feature>
<dbReference type="Gene3D" id="2.60.40.10">
    <property type="entry name" value="Immunoglobulins"/>
    <property type="match status" value="1"/>
</dbReference>
<accession>A0A8J4IFS2</accession>
<dbReference type="AlphaFoldDB" id="A0A8J4IFS2"/>
<feature type="non-terminal residue" evidence="1">
    <location>
        <position position="72"/>
    </location>
</feature>
<dbReference type="InterPro" id="IPR013783">
    <property type="entry name" value="Ig-like_fold"/>
</dbReference>
<dbReference type="Proteomes" id="UP000785099">
    <property type="component" value="Unassembled WGS sequence"/>
</dbReference>